<dbReference type="KEGG" id="mtun:MTUNDRAET4_3982"/>
<organism evidence="1 2">
    <name type="scientific">Methylocella tundrae</name>
    <dbReference type="NCBI Taxonomy" id="227605"/>
    <lineage>
        <taxon>Bacteria</taxon>
        <taxon>Pseudomonadati</taxon>
        <taxon>Pseudomonadota</taxon>
        <taxon>Alphaproteobacteria</taxon>
        <taxon>Hyphomicrobiales</taxon>
        <taxon>Beijerinckiaceae</taxon>
        <taxon>Methylocella</taxon>
    </lineage>
</organism>
<accession>A0A4U8Z6H1</accession>
<evidence type="ECO:0000313" key="1">
    <source>
        <dbReference type="EMBL" id="VFU10863.1"/>
    </source>
</evidence>
<proteinExistence type="predicted"/>
<sequence length="73" mass="8560">MDKFDRPREIIEFCLKPLNLPTSSGEYKEVYRRLEHVIKTYQLMIIKEKMPVAVDFSKMKTITINEAAHGDDS</sequence>
<reference evidence="1 2" key="1">
    <citation type="submission" date="2019-03" db="EMBL/GenBank/DDBJ databases">
        <authorList>
            <person name="Kox A.R. M."/>
        </authorList>
    </citation>
    <scope>NUCLEOTIDE SEQUENCE [LARGE SCALE GENOMIC DNA]</scope>
    <source>
        <strain evidence="1">MTUNDRAET4 annotated genome</strain>
    </source>
</reference>
<evidence type="ECO:0000313" key="2">
    <source>
        <dbReference type="Proteomes" id="UP000294360"/>
    </source>
</evidence>
<name>A0A4U8Z6H1_METTU</name>
<dbReference type="OrthoDB" id="7173620at2"/>
<dbReference type="Proteomes" id="UP000294360">
    <property type="component" value="Chromosome"/>
</dbReference>
<dbReference type="RefSeq" id="WP_134491777.1">
    <property type="nucleotide sequence ID" value="NZ_CP139089.1"/>
</dbReference>
<dbReference type="EMBL" id="LR536450">
    <property type="protein sequence ID" value="VFU10863.1"/>
    <property type="molecule type" value="Genomic_DNA"/>
</dbReference>
<gene>
    <name evidence="1" type="ORF">MTUNDRAET4_3982</name>
</gene>
<dbReference type="AlphaFoldDB" id="A0A4U8Z6H1"/>
<protein>
    <submittedName>
        <fullName evidence="1">Uncharacterized protein</fullName>
    </submittedName>
</protein>